<keyword evidence="1" id="KW-0812">Transmembrane</keyword>
<evidence type="ECO:0000259" key="2">
    <source>
        <dbReference type="Pfam" id="PF04536"/>
    </source>
</evidence>
<dbReference type="Gene3D" id="3.10.310.50">
    <property type="match status" value="1"/>
</dbReference>
<dbReference type="Pfam" id="PF04536">
    <property type="entry name" value="TPM_phosphatase"/>
    <property type="match status" value="1"/>
</dbReference>
<dbReference type="EMBL" id="CP046052">
    <property type="protein sequence ID" value="QGM46281.1"/>
    <property type="molecule type" value="Genomic_DNA"/>
</dbReference>
<protein>
    <recommendedName>
        <fullName evidence="2">TPM domain-containing protein</fullName>
    </recommendedName>
</protein>
<evidence type="ECO:0000313" key="4">
    <source>
        <dbReference type="Proteomes" id="UP000309061"/>
    </source>
</evidence>
<dbReference type="KEGG" id="mhey:H2LOC_011555"/>
<feature type="transmembrane region" description="Helical" evidence="1">
    <location>
        <begin position="68"/>
        <end position="91"/>
    </location>
</feature>
<name>A0A6B8KH21_9HYPH</name>
<dbReference type="OrthoDB" id="5825388at2"/>
<feature type="transmembrane region" description="Helical" evidence="1">
    <location>
        <begin position="42"/>
        <end position="62"/>
    </location>
</feature>
<dbReference type="RefSeq" id="WP_136496532.1">
    <property type="nucleotide sequence ID" value="NZ_CP046052.1"/>
</dbReference>
<organism evidence="3 4">
    <name type="scientific">Methylocystis heyeri</name>
    <dbReference type="NCBI Taxonomy" id="391905"/>
    <lineage>
        <taxon>Bacteria</taxon>
        <taxon>Pseudomonadati</taxon>
        <taxon>Pseudomonadota</taxon>
        <taxon>Alphaproteobacteria</taxon>
        <taxon>Hyphomicrobiales</taxon>
        <taxon>Methylocystaceae</taxon>
        <taxon>Methylocystis</taxon>
    </lineage>
</organism>
<accession>A0A6B8KH21</accession>
<evidence type="ECO:0000256" key="1">
    <source>
        <dbReference type="SAM" id="Phobius"/>
    </source>
</evidence>
<feature type="domain" description="TPM" evidence="2">
    <location>
        <begin position="104"/>
        <end position="179"/>
    </location>
</feature>
<keyword evidence="1" id="KW-0472">Membrane</keyword>
<dbReference type="InterPro" id="IPR007621">
    <property type="entry name" value="TPM_dom"/>
</dbReference>
<reference evidence="3 4" key="1">
    <citation type="submission" date="2019-11" db="EMBL/GenBank/DDBJ databases">
        <title>The genome sequence of Methylocystis heyeri.</title>
        <authorList>
            <person name="Oshkin I.Y."/>
            <person name="Miroshnikov K."/>
            <person name="Dedysh S.N."/>
        </authorList>
    </citation>
    <scope>NUCLEOTIDE SEQUENCE [LARGE SCALE GENOMIC DNA]</scope>
    <source>
        <strain evidence="3 4">H2</strain>
    </source>
</reference>
<sequence>MRISEEDARRVAQAIREAERKTAAEIVCVLARRSSDYAYVPALWAAFVALAAPWPLIAFSHLPVRLIFATQIAVFIISAALFSLPALRIALTPRRIMRARAHRAAVEQFFTRGVSGVDNRSGVLIFVSLAERYARIVPDIGVAEKIGQEEWRGALDLLLAETREGRIADGFVAAIEESARLLSRHIPPGGKDELPNRLYLM</sequence>
<keyword evidence="1" id="KW-1133">Transmembrane helix</keyword>
<dbReference type="AlphaFoldDB" id="A0A6B8KH21"/>
<gene>
    <name evidence="3" type="ORF">H2LOC_011555</name>
</gene>
<proteinExistence type="predicted"/>
<evidence type="ECO:0000313" key="3">
    <source>
        <dbReference type="EMBL" id="QGM46281.1"/>
    </source>
</evidence>
<dbReference type="Proteomes" id="UP000309061">
    <property type="component" value="Chromosome"/>
</dbReference>
<keyword evidence="4" id="KW-1185">Reference proteome</keyword>